<dbReference type="SUPFAM" id="SSF46785">
    <property type="entry name" value="Winged helix' DNA-binding domain"/>
    <property type="match status" value="1"/>
</dbReference>
<dbReference type="InterPro" id="IPR036388">
    <property type="entry name" value="WH-like_DNA-bd_sf"/>
</dbReference>
<comment type="caution">
    <text evidence="2">The sequence shown here is derived from an EMBL/GenBank/DDBJ whole genome shotgun (WGS) entry which is preliminary data.</text>
</comment>
<dbReference type="GO" id="GO:0003677">
    <property type="term" value="F:DNA binding"/>
    <property type="evidence" value="ECO:0007669"/>
    <property type="project" value="UniProtKB-KW"/>
</dbReference>
<accession>A0A9X1SVI2</accession>
<dbReference type="NCBIfam" id="TIGR00738">
    <property type="entry name" value="rrf2_super"/>
    <property type="match status" value="1"/>
</dbReference>
<dbReference type="PROSITE" id="PS01332">
    <property type="entry name" value="HTH_RRF2_1"/>
    <property type="match status" value="1"/>
</dbReference>
<sequence>MRISAKTDYAVRAALELAAAPEGVWIKTETVAERQSIPLPFLLNILAELRTAGLVQSRRGAEGGYRLAQPASEIRVADVIRVIDGPLANIAGERPEDVAYSGAAVALRDVWVALRAKMRVVLEGATLADVSNGTLSPEVTALLADQDVWRARI</sequence>
<dbReference type="AlphaFoldDB" id="A0A9X1SVI2"/>
<dbReference type="Pfam" id="PF02082">
    <property type="entry name" value="Rrf2"/>
    <property type="match status" value="1"/>
</dbReference>
<dbReference type="Proteomes" id="UP001138997">
    <property type="component" value="Unassembled WGS sequence"/>
</dbReference>
<evidence type="ECO:0000313" key="3">
    <source>
        <dbReference type="Proteomes" id="UP001138997"/>
    </source>
</evidence>
<keyword evidence="1" id="KW-0238">DNA-binding</keyword>
<dbReference type="InterPro" id="IPR036390">
    <property type="entry name" value="WH_DNA-bd_sf"/>
</dbReference>
<dbReference type="RefSeq" id="WP_231445123.1">
    <property type="nucleotide sequence ID" value="NZ_JAJOMB010000012.1"/>
</dbReference>
<keyword evidence="3" id="KW-1185">Reference proteome</keyword>
<dbReference type="GO" id="GO:0003700">
    <property type="term" value="F:DNA-binding transcription factor activity"/>
    <property type="evidence" value="ECO:0007669"/>
    <property type="project" value="TreeGrafter"/>
</dbReference>
<protein>
    <submittedName>
        <fullName evidence="2">Rrf2 family transcriptional regulator</fullName>
    </submittedName>
</protein>
<dbReference type="PANTHER" id="PTHR33221">
    <property type="entry name" value="WINGED HELIX-TURN-HELIX TRANSCRIPTIONAL REGULATOR, RRF2 FAMILY"/>
    <property type="match status" value="1"/>
</dbReference>
<dbReference type="Gene3D" id="1.10.10.10">
    <property type="entry name" value="Winged helix-like DNA-binding domain superfamily/Winged helix DNA-binding domain"/>
    <property type="match status" value="1"/>
</dbReference>
<organism evidence="2 3">
    <name type="scientific">Kineosporia babensis</name>
    <dbReference type="NCBI Taxonomy" id="499548"/>
    <lineage>
        <taxon>Bacteria</taxon>
        <taxon>Bacillati</taxon>
        <taxon>Actinomycetota</taxon>
        <taxon>Actinomycetes</taxon>
        <taxon>Kineosporiales</taxon>
        <taxon>Kineosporiaceae</taxon>
        <taxon>Kineosporia</taxon>
    </lineage>
</organism>
<evidence type="ECO:0000256" key="1">
    <source>
        <dbReference type="ARBA" id="ARBA00023125"/>
    </source>
</evidence>
<dbReference type="PROSITE" id="PS51197">
    <property type="entry name" value="HTH_RRF2_2"/>
    <property type="match status" value="1"/>
</dbReference>
<dbReference type="EMBL" id="JAJOMB010000012">
    <property type="protein sequence ID" value="MCD5313689.1"/>
    <property type="molecule type" value="Genomic_DNA"/>
</dbReference>
<gene>
    <name evidence="2" type="ORF">LR394_22535</name>
</gene>
<dbReference type="GO" id="GO:0005829">
    <property type="term" value="C:cytosol"/>
    <property type="evidence" value="ECO:0007669"/>
    <property type="project" value="TreeGrafter"/>
</dbReference>
<reference evidence="2" key="1">
    <citation type="submission" date="2021-11" db="EMBL/GenBank/DDBJ databases">
        <title>Streptomyces corallinus and Kineosporia corallina sp. nov., two new coral-derived marine actinobacteria.</title>
        <authorList>
            <person name="Buangrab K."/>
            <person name="Sutthacheep M."/>
            <person name="Yeemin T."/>
            <person name="Harunari E."/>
            <person name="Igarashi Y."/>
            <person name="Sripreechasak P."/>
            <person name="Kanchanasin P."/>
            <person name="Tanasupawat S."/>
            <person name="Phongsopitanun W."/>
        </authorList>
    </citation>
    <scope>NUCLEOTIDE SEQUENCE</scope>
    <source>
        <strain evidence="2">JCM 31032</strain>
    </source>
</reference>
<name>A0A9X1SVI2_9ACTN</name>
<proteinExistence type="predicted"/>
<evidence type="ECO:0000313" key="2">
    <source>
        <dbReference type="EMBL" id="MCD5313689.1"/>
    </source>
</evidence>
<dbReference type="PANTHER" id="PTHR33221:SF5">
    <property type="entry name" value="HTH-TYPE TRANSCRIPTIONAL REGULATOR ISCR"/>
    <property type="match status" value="1"/>
</dbReference>
<dbReference type="InterPro" id="IPR000944">
    <property type="entry name" value="Tscrpt_reg_Rrf2"/>
</dbReference>
<dbReference type="InterPro" id="IPR030489">
    <property type="entry name" value="TR_Rrf2-type_CS"/>
</dbReference>